<name>A0AA47P273_MERPO</name>
<feature type="compositionally biased region" description="Low complexity" evidence="1">
    <location>
        <begin position="297"/>
        <end position="310"/>
    </location>
</feature>
<sequence>MRNERKTAQFTSRCCTSTRRRAPIRPIRARALRLPVLRVRRTVNTIDAAVIGGATGSDRSAPRVTALALTAIMPLLEETTVPQDHPPTLPVVIIGNGPSGICLSYLLSGYKPYLDSGAVHPNPILFQKLQESKQLPITEQDLEYLSEGLEGRSGNPVAVLFDTLLHPNADFGYEFPPVLQWRRDKQQQIPHLVLGRATPGGAWHAMEGSMLTISLGIWMELPGVNYRDLTNGKCRGVTNDRATPEEISSYYRNYVKLMGLQKNFIDNTYVTSVQKLCRVHKTDSVENDGSKQGSESVDNGENGEFDGNGVECEDSGGGGTLWEVRGYQRVQKDTHVPFCLFAENVVLATGASDFPARLGIEGEELPFVLNSISDLGLAVSQGKLDSNSDPVLIVGAGLSAADAVLCACSANIPVLHVFRKHIDNPDLIFKQLPKTLYPEYHKVYNMMCSQPHTTSMAAPSAPNGPQTVSIASSMCAKMCSRPPHAVSNMATNGGSHLSPDYTSFPEHCVVSFQPDMKCVLQGNNSLKAFKISMALVLIGTNPNLCFLKGQGQYLGINPTKPISCKQNPIDIHPFSFECAKEPGLFAMGPLVGDNFVRFLKGGALGIASCLIKRLKKKEKLIDSGGHTFI</sequence>
<dbReference type="Gene3D" id="3.50.50.60">
    <property type="entry name" value="FAD/NAD(P)-binding domain"/>
    <property type="match status" value="1"/>
</dbReference>
<dbReference type="Proteomes" id="UP001174136">
    <property type="component" value="Unassembled WGS sequence"/>
</dbReference>
<comment type="caution">
    <text evidence="2">The sequence shown here is derived from an EMBL/GenBank/DDBJ whole genome shotgun (WGS) entry which is preliminary data.</text>
</comment>
<protein>
    <submittedName>
        <fullName evidence="2">Oxidative stress-induced growth inhibitor 2</fullName>
    </submittedName>
</protein>
<accession>A0AA47P273</accession>
<keyword evidence="3" id="KW-1185">Reference proteome</keyword>
<dbReference type="PANTHER" id="PTHR15192:SF4">
    <property type="entry name" value="OXIDATIVE STRESS-INDUCED GROWTH INHIBITOR 2"/>
    <property type="match status" value="1"/>
</dbReference>
<dbReference type="EMBL" id="JAOPHQ010002279">
    <property type="protein sequence ID" value="KAK0147846.1"/>
    <property type="molecule type" value="Genomic_DNA"/>
</dbReference>
<gene>
    <name evidence="2" type="primary">OSGIN2_0</name>
    <name evidence="2" type="ORF">N1851_012460</name>
</gene>
<evidence type="ECO:0000313" key="3">
    <source>
        <dbReference type="Proteomes" id="UP001174136"/>
    </source>
</evidence>
<reference evidence="2" key="1">
    <citation type="journal article" date="2023" name="Front. Mar. Sci.">
        <title>A new Merluccius polli reference genome to investigate the effects of global change in West African waters.</title>
        <authorList>
            <person name="Mateo J.L."/>
            <person name="Blanco-Fernandez C."/>
            <person name="Garcia-Vazquez E."/>
            <person name="Machado-Schiaffino G."/>
        </authorList>
    </citation>
    <scope>NUCLEOTIDE SEQUENCE</scope>
    <source>
        <strain evidence="2">C29</strain>
        <tissue evidence="2">Fin</tissue>
    </source>
</reference>
<dbReference type="GO" id="GO:0008083">
    <property type="term" value="F:growth factor activity"/>
    <property type="evidence" value="ECO:0007669"/>
    <property type="project" value="TreeGrafter"/>
</dbReference>
<evidence type="ECO:0000256" key="1">
    <source>
        <dbReference type="SAM" id="MobiDB-lite"/>
    </source>
</evidence>
<feature type="region of interest" description="Disordered" evidence="1">
    <location>
        <begin position="284"/>
        <end position="310"/>
    </location>
</feature>
<proteinExistence type="predicted"/>
<dbReference type="InterPro" id="IPR029731">
    <property type="entry name" value="OSGIN1/2"/>
</dbReference>
<organism evidence="2 3">
    <name type="scientific">Merluccius polli</name>
    <name type="common">Benguela hake</name>
    <name type="synonym">Merluccius cadenati</name>
    <dbReference type="NCBI Taxonomy" id="89951"/>
    <lineage>
        <taxon>Eukaryota</taxon>
        <taxon>Metazoa</taxon>
        <taxon>Chordata</taxon>
        <taxon>Craniata</taxon>
        <taxon>Vertebrata</taxon>
        <taxon>Euteleostomi</taxon>
        <taxon>Actinopterygii</taxon>
        <taxon>Neopterygii</taxon>
        <taxon>Teleostei</taxon>
        <taxon>Neoteleostei</taxon>
        <taxon>Acanthomorphata</taxon>
        <taxon>Zeiogadaria</taxon>
        <taxon>Gadariae</taxon>
        <taxon>Gadiformes</taxon>
        <taxon>Gadoidei</taxon>
        <taxon>Merlucciidae</taxon>
        <taxon>Merluccius</taxon>
    </lineage>
</organism>
<dbReference type="SUPFAM" id="SSF51905">
    <property type="entry name" value="FAD/NAD(P)-binding domain"/>
    <property type="match status" value="1"/>
</dbReference>
<dbReference type="AlphaFoldDB" id="A0AA47P273"/>
<dbReference type="PANTHER" id="PTHR15192">
    <property type="entry name" value="PROTEIN CBG05349"/>
    <property type="match status" value="1"/>
</dbReference>
<dbReference type="GO" id="GO:0030308">
    <property type="term" value="P:negative regulation of cell growth"/>
    <property type="evidence" value="ECO:0007669"/>
    <property type="project" value="TreeGrafter"/>
</dbReference>
<evidence type="ECO:0000313" key="2">
    <source>
        <dbReference type="EMBL" id="KAK0147846.1"/>
    </source>
</evidence>
<dbReference type="InterPro" id="IPR036188">
    <property type="entry name" value="FAD/NAD-bd_sf"/>
</dbReference>